<evidence type="ECO:0000313" key="2">
    <source>
        <dbReference type="Proteomes" id="UP001596328"/>
    </source>
</evidence>
<organism evidence="1 2">
    <name type="scientific">Halobium palmae</name>
    <dbReference type="NCBI Taxonomy" id="1776492"/>
    <lineage>
        <taxon>Archaea</taxon>
        <taxon>Methanobacteriati</taxon>
        <taxon>Methanobacteriota</taxon>
        <taxon>Stenosarchaea group</taxon>
        <taxon>Halobacteria</taxon>
        <taxon>Halobacteriales</taxon>
        <taxon>Haloferacaceae</taxon>
        <taxon>Halobium</taxon>
    </lineage>
</organism>
<accession>A0ABD5S1S0</accession>
<name>A0ABD5S1S0_9EURY</name>
<gene>
    <name evidence="1" type="ORF">ACFQE1_14085</name>
</gene>
<reference evidence="1 2" key="1">
    <citation type="journal article" date="2019" name="Int. J. Syst. Evol. Microbiol.">
        <title>The Global Catalogue of Microorganisms (GCM) 10K type strain sequencing project: providing services to taxonomists for standard genome sequencing and annotation.</title>
        <authorList>
            <consortium name="The Broad Institute Genomics Platform"/>
            <consortium name="The Broad Institute Genome Sequencing Center for Infectious Disease"/>
            <person name="Wu L."/>
            <person name="Ma J."/>
        </authorList>
    </citation>
    <scope>NUCLEOTIDE SEQUENCE [LARGE SCALE GENOMIC DNA]</scope>
    <source>
        <strain evidence="1 2">NBRC 111368</strain>
    </source>
</reference>
<dbReference type="AlphaFoldDB" id="A0ABD5S1S0"/>
<sequence>MSANAGSNTGGAFVCPFCHEEESTHNRPLHLRTCRKVEKDVQVERVQRNTIDAEYDRAMGRVR</sequence>
<dbReference type="Proteomes" id="UP001596328">
    <property type="component" value="Unassembled WGS sequence"/>
</dbReference>
<protein>
    <submittedName>
        <fullName evidence="1">Uncharacterized protein</fullName>
    </submittedName>
</protein>
<keyword evidence="2" id="KW-1185">Reference proteome</keyword>
<comment type="caution">
    <text evidence="1">The sequence shown here is derived from an EMBL/GenBank/DDBJ whole genome shotgun (WGS) entry which is preliminary data.</text>
</comment>
<proteinExistence type="predicted"/>
<dbReference type="EMBL" id="JBHSWU010000545">
    <property type="protein sequence ID" value="MFC6725477.1"/>
    <property type="molecule type" value="Genomic_DNA"/>
</dbReference>
<evidence type="ECO:0000313" key="1">
    <source>
        <dbReference type="EMBL" id="MFC6725477.1"/>
    </source>
</evidence>